<dbReference type="InterPro" id="IPR032963">
    <property type="entry name" value="Gclm"/>
</dbReference>
<dbReference type="Proteomes" id="UP000095009">
    <property type="component" value="Unassembled WGS sequence"/>
</dbReference>
<name>A0A1E3PFR3_9ASCO</name>
<evidence type="ECO:0000313" key="1">
    <source>
        <dbReference type="EMBL" id="ODQ64044.1"/>
    </source>
</evidence>
<dbReference type="PANTHER" id="PTHR13295">
    <property type="entry name" value="GLUTAMATE CYSTEINE LIGASE REGULATORY SUBUNIT"/>
    <property type="match status" value="1"/>
</dbReference>
<dbReference type="GO" id="GO:0006750">
    <property type="term" value="P:glutathione biosynthetic process"/>
    <property type="evidence" value="ECO:0007669"/>
    <property type="project" value="InterPro"/>
</dbReference>
<sequence>MSTSTPSITIFSGNILHNFLKPTISIADSLVNAVQAYTKLHGCIDLASQPDLTIFNDQSHCSLDEDTEVRGKLFVPADVTGDSIKAILDQVHTSIFKVVATPNVKPGPLIEVLSLSIQGLEFSDDDEDADDDEAQCHISPARVFEIWQQFTSYSRKLNLCANFGIAELNTRHLTSLITMINQADHEIIKPIINHVNAIDCCVLPPSLISFAKEENILLLAHHDPNHILSDSQELKTINNAICGLNKSCKTDNFAWSWLIKLTSMVKERQVLVSHEYVGHLTRS</sequence>
<accession>A0A1E3PFR3</accession>
<dbReference type="GO" id="GO:0030234">
    <property type="term" value="F:enzyme regulator activity"/>
    <property type="evidence" value="ECO:0007669"/>
    <property type="project" value="TreeGrafter"/>
</dbReference>
<dbReference type="PANTHER" id="PTHR13295:SF4">
    <property type="entry name" value="GLUTAMATE--CYSTEINE LIGASE REGULATORY SUBUNIT"/>
    <property type="match status" value="1"/>
</dbReference>
<keyword evidence="2" id="KW-1185">Reference proteome</keyword>
<dbReference type="OrthoDB" id="5596051at2759"/>
<evidence type="ECO:0008006" key="3">
    <source>
        <dbReference type="Google" id="ProtNLM"/>
    </source>
</evidence>
<protein>
    <recommendedName>
        <fullName evidence="3">GCS light chain</fullName>
    </recommendedName>
</protein>
<dbReference type="STRING" id="857566.A0A1E3PFR3"/>
<dbReference type="AlphaFoldDB" id="A0A1E3PFR3"/>
<gene>
    <name evidence="1" type="ORF">NADFUDRAFT_53025</name>
</gene>
<dbReference type="GO" id="GO:0035226">
    <property type="term" value="F:glutamate-cysteine ligase catalytic subunit binding"/>
    <property type="evidence" value="ECO:0007669"/>
    <property type="project" value="InterPro"/>
</dbReference>
<proteinExistence type="predicted"/>
<organism evidence="1 2">
    <name type="scientific">Nadsonia fulvescens var. elongata DSM 6958</name>
    <dbReference type="NCBI Taxonomy" id="857566"/>
    <lineage>
        <taxon>Eukaryota</taxon>
        <taxon>Fungi</taxon>
        <taxon>Dikarya</taxon>
        <taxon>Ascomycota</taxon>
        <taxon>Saccharomycotina</taxon>
        <taxon>Dipodascomycetes</taxon>
        <taxon>Dipodascales</taxon>
        <taxon>Dipodascales incertae sedis</taxon>
        <taxon>Nadsonia</taxon>
    </lineage>
</organism>
<dbReference type="GO" id="GO:0017109">
    <property type="term" value="C:glutamate-cysteine ligase complex"/>
    <property type="evidence" value="ECO:0007669"/>
    <property type="project" value="TreeGrafter"/>
</dbReference>
<reference evidence="1 2" key="1">
    <citation type="journal article" date="2016" name="Proc. Natl. Acad. Sci. U.S.A.">
        <title>Comparative genomics of biotechnologically important yeasts.</title>
        <authorList>
            <person name="Riley R."/>
            <person name="Haridas S."/>
            <person name="Wolfe K.H."/>
            <person name="Lopes M.R."/>
            <person name="Hittinger C.T."/>
            <person name="Goeker M."/>
            <person name="Salamov A.A."/>
            <person name="Wisecaver J.H."/>
            <person name="Long T.M."/>
            <person name="Calvey C.H."/>
            <person name="Aerts A.L."/>
            <person name="Barry K.W."/>
            <person name="Choi C."/>
            <person name="Clum A."/>
            <person name="Coughlan A.Y."/>
            <person name="Deshpande S."/>
            <person name="Douglass A.P."/>
            <person name="Hanson S.J."/>
            <person name="Klenk H.-P."/>
            <person name="LaButti K.M."/>
            <person name="Lapidus A."/>
            <person name="Lindquist E.A."/>
            <person name="Lipzen A.M."/>
            <person name="Meier-Kolthoff J.P."/>
            <person name="Ohm R.A."/>
            <person name="Otillar R.P."/>
            <person name="Pangilinan J.L."/>
            <person name="Peng Y."/>
            <person name="Rokas A."/>
            <person name="Rosa C.A."/>
            <person name="Scheuner C."/>
            <person name="Sibirny A.A."/>
            <person name="Slot J.C."/>
            <person name="Stielow J.B."/>
            <person name="Sun H."/>
            <person name="Kurtzman C.P."/>
            <person name="Blackwell M."/>
            <person name="Grigoriev I.V."/>
            <person name="Jeffries T.W."/>
        </authorList>
    </citation>
    <scope>NUCLEOTIDE SEQUENCE [LARGE SCALE GENOMIC DNA]</scope>
    <source>
        <strain evidence="1 2">DSM 6958</strain>
    </source>
</reference>
<dbReference type="EMBL" id="KV454413">
    <property type="protein sequence ID" value="ODQ64044.1"/>
    <property type="molecule type" value="Genomic_DNA"/>
</dbReference>
<evidence type="ECO:0000313" key="2">
    <source>
        <dbReference type="Proteomes" id="UP000095009"/>
    </source>
</evidence>